<reference evidence="7 8" key="1">
    <citation type="submission" date="2022-11" db="EMBL/GenBank/DDBJ databases">
        <title>Minimal conservation of predation-associated metabolite biosynthetic gene clusters underscores biosynthetic potential of Myxococcota including descriptions for ten novel species: Archangium lansinium sp. nov., Myxococcus landrumus sp. nov., Nannocystis bai.</title>
        <authorList>
            <person name="Ahearne A."/>
            <person name="Stevens C."/>
            <person name="Dowd S."/>
        </authorList>
    </citation>
    <scope>NUCLEOTIDE SEQUENCE [LARGE SCALE GENOMIC DNA]</scope>
    <source>
        <strain evidence="7 8">BB15-2</strain>
    </source>
</reference>
<evidence type="ECO:0000256" key="6">
    <source>
        <dbReference type="SAM" id="MobiDB-lite"/>
    </source>
</evidence>
<gene>
    <name evidence="7" type="ORF">POL25_22685</name>
</gene>
<feature type="compositionally biased region" description="Low complexity" evidence="6">
    <location>
        <begin position="85"/>
        <end position="100"/>
    </location>
</feature>
<evidence type="ECO:0000256" key="4">
    <source>
        <dbReference type="ARBA" id="ARBA00023274"/>
    </source>
</evidence>
<dbReference type="EMBL" id="JAQNDL010000002">
    <property type="protein sequence ID" value="MDC0719728.1"/>
    <property type="molecule type" value="Genomic_DNA"/>
</dbReference>
<dbReference type="GO" id="GO:0005840">
    <property type="term" value="C:ribosome"/>
    <property type="evidence" value="ECO:0007669"/>
    <property type="project" value="UniProtKB-KW"/>
</dbReference>
<dbReference type="InterPro" id="IPR027493">
    <property type="entry name" value="Ribosomal_bL31_B"/>
</dbReference>
<evidence type="ECO:0000256" key="1">
    <source>
        <dbReference type="ARBA" id="ARBA00008196"/>
    </source>
</evidence>
<comment type="subunit">
    <text evidence="2">Part of the 50S ribosomal subunit.</text>
</comment>
<dbReference type="RefSeq" id="WP_272088229.1">
    <property type="nucleotide sequence ID" value="NZ_JAQNDL010000002.1"/>
</dbReference>
<dbReference type="PANTHER" id="PTHR33280:SF1">
    <property type="entry name" value="LARGE RIBOSOMAL SUBUNIT PROTEIN BL31C"/>
    <property type="match status" value="1"/>
</dbReference>
<evidence type="ECO:0000256" key="2">
    <source>
        <dbReference type="ARBA" id="ARBA00011838"/>
    </source>
</evidence>
<evidence type="ECO:0000256" key="3">
    <source>
        <dbReference type="ARBA" id="ARBA00022980"/>
    </source>
</evidence>
<evidence type="ECO:0000256" key="5">
    <source>
        <dbReference type="RuleBase" id="RU000564"/>
    </source>
</evidence>
<accession>A0ABT5E2S2</accession>
<proteinExistence type="inferred from homology"/>
<keyword evidence="3 5" id="KW-0689">Ribosomal protein</keyword>
<evidence type="ECO:0000313" key="8">
    <source>
        <dbReference type="Proteomes" id="UP001221686"/>
    </source>
</evidence>
<dbReference type="PRINTS" id="PR01249">
    <property type="entry name" value="RIBOSOMALL31"/>
</dbReference>
<name>A0ABT5E2S2_9BACT</name>
<dbReference type="InterPro" id="IPR042105">
    <property type="entry name" value="Ribosomal_bL31_sf"/>
</dbReference>
<feature type="region of interest" description="Disordered" evidence="6">
    <location>
        <begin position="81"/>
        <end position="100"/>
    </location>
</feature>
<keyword evidence="4 5" id="KW-0687">Ribonucleoprotein</keyword>
<dbReference type="PANTHER" id="PTHR33280">
    <property type="entry name" value="50S RIBOSOMAL PROTEIN L31, CHLOROPLASTIC"/>
    <property type="match status" value="1"/>
</dbReference>
<dbReference type="InterPro" id="IPR002150">
    <property type="entry name" value="Ribosomal_bL31"/>
</dbReference>
<dbReference type="PROSITE" id="PS01143">
    <property type="entry name" value="RIBOSOMAL_L31"/>
    <property type="match status" value="1"/>
</dbReference>
<dbReference type="NCBIfam" id="NF002462">
    <property type="entry name" value="PRK01678.1"/>
    <property type="match status" value="1"/>
</dbReference>
<dbReference type="InterPro" id="IPR034704">
    <property type="entry name" value="Ribosomal_bL28/bL31-like_sf"/>
</dbReference>
<keyword evidence="8" id="KW-1185">Reference proteome</keyword>
<dbReference type="Pfam" id="PF01197">
    <property type="entry name" value="Ribosomal_L31"/>
    <property type="match status" value="1"/>
</dbReference>
<evidence type="ECO:0000313" key="7">
    <source>
        <dbReference type="EMBL" id="MDC0719728.1"/>
    </source>
</evidence>
<comment type="similarity">
    <text evidence="1">Belongs to the bacterial ribosomal protein bL31 family. Type B subfamily.</text>
</comment>
<sequence length="119" mass="12695">MKSGIHPSYRKVLFVDASSGDEWVSYSTMTGGDSRAHKGEDLPVVRVDISSFSHPFWTGQSREVDTEGRMDRFRRRYNVKGGPSAAAAAKPAAAAPAPAPLKAEPVVAAAKPAAKAKKK</sequence>
<dbReference type="Gene3D" id="4.10.830.30">
    <property type="entry name" value="Ribosomal protein L31"/>
    <property type="match status" value="1"/>
</dbReference>
<organism evidence="7 8">
    <name type="scientific">Nannocystis bainbridge</name>
    <dbReference type="NCBI Taxonomy" id="2995303"/>
    <lineage>
        <taxon>Bacteria</taxon>
        <taxon>Pseudomonadati</taxon>
        <taxon>Myxococcota</taxon>
        <taxon>Polyangia</taxon>
        <taxon>Nannocystales</taxon>
        <taxon>Nannocystaceae</taxon>
        <taxon>Nannocystis</taxon>
    </lineage>
</organism>
<dbReference type="SUPFAM" id="SSF143800">
    <property type="entry name" value="L28p-like"/>
    <property type="match status" value="1"/>
</dbReference>
<dbReference type="Proteomes" id="UP001221686">
    <property type="component" value="Unassembled WGS sequence"/>
</dbReference>
<comment type="caution">
    <text evidence="7">The sequence shown here is derived from an EMBL/GenBank/DDBJ whole genome shotgun (WGS) entry which is preliminary data.</text>
</comment>
<protein>
    <recommendedName>
        <fullName evidence="5">50S ribosomal protein L31</fullName>
    </recommendedName>
</protein>
<dbReference type="NCBIfam" id="TIGR00105">
    <property type="entry name" value="L31"/>
    <property type="match status" value="1"/>
</dbReference>